<organism evidence="2">
    <name type="scientific">bioreactor metagenome</name>
    <dbReference type="NCBI Taxonomy" id="1076179"/>
    <lineage>
        <taxon>unclassified sequences</taxon>
        <taxon>metagenomes</taxon>
        <taxon>ecological metagenomes</taxon>
    </lineage>
</organism>
<accession>A0A644XLU8</accession>
<dbReference type="EMBL" id="VSSQ01002705">
    <property type="protein sequence ID" value="MPM16947.1"/>
    <property type="molecule type" value="Genomic_DNA"/>
</dbReference>
<feature type="domain" description="Metallo-beta-lactamase" evidence="1">
    <location>
        <begin position="71"/>
        <end position="245"/>
    </location>
</feature>
<dbReference type="InterPro" id="IPR001279">
    <property type="entry name" value="Metallo-B-lactamas"/>
</dbReference>
<protein>
    <recommendedName>
        <fullName evidence="1">Metallo-beta-lactamase domain-containing protein</fullName>
    </recommendedName>
</protein>
<dbReference type="AlphaFoldDB" id="A0A644XLU8"/>
<sequence length="291" mass="32545">MTCSPLEVKSLHHWLVDSAANPFVQCAWLGQAGFLFLGNGLKVGIDLYLSDSLAKKYQGKEFPHQRMMEIPIRSEEMEDLDVLLCTHGHTDHMDKETLAPLYRNKTGPLLIAPRYELPRLLEMGLPPQRLLGLSEYETFTLSEGLSIQALPAAHETRQYDQWGNTKALGYLLDYGSLSFYHSGDTLAFPELEAAVAAAHVDVCMLPVNGRKDSLSQKGILGNLNPTEAGIFAHRVGASFLIPHHFGMFDFNTVDPEEIKHQLEAQGWEYGETYVLPHINTVYTFTKAGRSQ</sequence>
<dbReference type="SUPFAM" id="SSF56281">
    <property type="entry name" value="Metallo-hydrolase/oxidoreductase"/>
    <property type="match status" value="1"/>
</dbReference>
<proteinExistence type="predicted"/>
<gene>
    <name evidence="2" type="ORF">SDC9_63329</name>
</gene>
<evidence type="ECO:0000259" key="1">
    <source>
        <dbReference type="Pfam" id="PF12706"/>
    </source>
</evidence>
<dbReference type="PANTHER" id="PTHR43546">
    <property type="entry name" value="UPF0173 METAL-DEPENDENT HYDROLASE MJ1163-RELATED"/>
    <property type="match status" value="1"/>
</dbReference>
<name>A0A644XLU8_9ZZZZ</name>
<dbReference type="InterPro" id="IPR050114">
    <property type="entry name" value="UPF0173_UPF0282_UlaG_hydrolase"/>
</dbReference>
<dbReference type="Gene3D" id="3.60.15.10">
    <property type="entry name" value="Ribonuclease Z/Hydroxyacylglutathione hydrolase-like"/>
    <property type="match status" value="1"/>
</dbReference>
<evidence type="ECO:0000313" key="2">
    <source>
        <dbReference type="EMBL" id="MPM16947.1"/>
    </source>
</evidence>
<dbReference type="InterPro" id="IPR036866">
    <property type="entry name" value="RibonucZ/Hydroxyglut_hydro"/>
</dbReference>
<reference evidence="2" key="1">
    <citation type="submission" date="2019-08" db="EMBL/GenBank/DDBJ databases">
        <authorList>
            <person name="Kucharzyk K."/>
            <person name="Murdoch R.W."/>
            <person name="Higgins S."/>
            <person name="Loffler F."/>
        </authorList>
    </citation>
    <scope>NUCLEOTIDE SEQUENCE</scope>
</reference>
<dbReference type="Pfam" id="PF12706">
    <property type="entry name" value="Lactamase_B_2"/>
    <property type="match status" value="1"/>
</dbReference>
<comment type="caution">
    <text evidence="2">The sequence shown here is derived from an EMBL/GenBank/DDBJ whole genome shotgun (WGS) entry which is preliminary data.</text>
</comment>